<keyword evidence="3" id="KW-1185">Reference proteome</keyword>
<dbReference type="RefSeq" id="WP_408646567.1">
    <property type="nucleotide sequence ID" value="NZ_JACRSY010000006.1"/>
</dbReference>
<organism evidence="2 3">
    <name type="scientific">Zhenhengia yiwuensis</name>
    <dbReference type="NCBI Taxonomy" id="2763666"/>
    <lineage>
        <taxon>Bacteria</taxon>
        <taxon>Bacillati</taxon>
        <taxon>Bacillota</taxon>
        <taxon>Clostridia</taxon>
        <taxon>Lachnospirales</taxon>
        <taxon>Lachnospiraceae</taxon>
        <taxon>Zhenhengia</taxon>
    </lineage>
</organism>
<sequence>MSTLYYLTFNFLFYSFLGYLIEQIYARFTHGHFKSEGFLYGPFKPMYGFAMTFLIAMLYLFKVSPIAMLVLCLVIPTAVEYVSGFLIKTFFHVLYWDYSLVKCNYQGLICLPFSLAWMGLCFIGIYYFQPFLNTFYMSFANWWSILFWPFLIYLAFDFFLTVRRLAV</sequence>
<comment type="caution">
    <text evidence="2">The sequence shown here is derived from an EMBL/GenBank/DDBJ whole genome shotgun (WGS) entry which is preliminary data.</text>
</comment>
<feature type="transmembrane region" description="Helical" evidence="1">
    <location>
        <begin position="6"/>
        <end position="26"/>
    </location>
</feature>
<keyword evidence="1" id="KW-0812">Transmembrane</keyword>
<accession>A0A926IDU6</accession>
<dbReference type="AlphaFoldDB" id="A0A926IDU6"/>
<evidence type="ECO:0000256" key="1">
    <source>
        <dbReference type="SAM" id="Phobius"/>
    </source>
</evidence>
<keyword evidence="1" id="KW-1133">Transmembrane helix</keyword>
<gene>
    <name evidence="2" type="ORF">H8718_05135</name>
</gene>
<dbReference type="InterPro" id="IPR010540">
    <property type="entry name" value="CmpB_TMEM229"/>
</dbReference>
<dbReference type="EMBL" id="JACRSY010000006">
    <property type="protein sequence ID" value="MBC8578916.1"/>
    <property type="molecule type" value="Genomic_DNA"/>
</dbReference>
<feature type="transmembrane region" description="Helical" evidence="1">
    <location>
        <begin position="66"/>
        <end position="87"/>
    </location>
</feature>
<feature type="transmembrane region" description="Helical" evidence="1">
    <location>
        <begin position="38"/>
        <end position="60"/>
    </location>
</feature>
<protein>
    <submittedName>
        <fullName evidence="2">ABC transporter permease</fullName>
    </submittedName>
</protein>
<evidence type="ECO:0000313" key="3">
    <source>
        <dbReference type="Proteomes" id="UP000655830"/>
    </source>
</evidence>
<feature type="transmembrane region" description="Helical" evidence="1">
    <location>
        <begin position="108"/>
        <end position="128"/>
    </location>
</feature>
<evidence type="ECO:0000313" key="2">
    <source>
        <dbReference type="EMBL" id="MBC8578916.1"/>
    </source>
</evidence>
<keyword evidence="1" id="KW-0472">Membrane</keyword>
<feature type="transmembrane region" description="Helical" evidence="1">
    <location>
        <begin position="140"/>
        <end position="162"/>
    </location>
</feature>
<dbReference type="Pfam" id="PF06541">
    <property type="entry name" value="ABC_trans_CmpB"/>
    <property type="match status" value="1"/>
</dbReference>
<name>A0A926IDU6_9FIRM</name>
<reference evidence="2" key="1">
    <citation type="submission" date="2020-08" db="EMBL/GenBank/DDBJ databases">
        <title>Genome public.</title>
        <authorList>
            <person name="Liu C."/>
            <person name="Sun Q."/>
        </authorList>
    </citation>
    <scope>NUCLEOTIDE SEQUENCE</scope>
    <source>
        <strain evidence="2">NSJ-12</strain>
    </source>
</reference>
<proteinExistence type="predicted"/>
<dbReference type="Proteomes" id="UP000655830">
    <property type="component" value="Unassembled WGS sequence"/>
</dbReference>